<evidence type="ECO:0000256" key="1">
    <source>
        <dbReference type="ARBA" id="ARBA00004395"/>
    </source>
</evidence>
<accession>A0A8T2UVH5</accession>
<evidence type="ECO:0000313" key="11">
    <source>
        <dbReference type="Proteomes" id="UP000825935"/>
    </source>
</evidence>
<dbReference type="OrthoDB" id="1661054at2759"/>
<dbReference type="GO" id="GO:0015031">
    <property type="term" value="P:protein transport"/>
    <property type="evidence" value="ECO:0007669"/>
    <property type="project" value="UniProtKB-UniRule"/>
</dbReference>
<dbReference type="PANTHER" id="PTHR21311">
    <property type="entry name" value="CONSERVED OLIGOMERIC GOLGI COMPLEX COMPONENT 8"/>
    <property type="match status" value="1"/>
</dbReference>
<evidence type="ECO:0000256" key="9">
    <source>
        <dbReference type="PIRNR" id="PIRNR015415"/>
    </source>
</evidence>
<evidence type="ECO:0000256" key="8">
    <source>
        <dbReference type="ARBA" id="ARBA00031347"/>
    </source>
</evidence>
<dbReference type="AlphaFoldDB" id="A0A8T2UVH5"/>
<name>A0A8T2UVH5_CERRI</name>
<dbReference type="Proteomes" id="UP000825935">
    <property type="component" value="Chromosome 5"/>
</dbReference>
<evidence type="ECO:0000256" key="4">
    <source>
        <dbReference type="ARBA" id="ARBA00022448"/>
    </source>
</evidence>
<organism evidence="10 11">
    <name type="scientific">Ceratopteris richardii</name>
    <name type="common">Triangle waterfern</name>
    <dbReference type="NCBI Taxonomy" id="49495"/>
    <lineage>
        <taxon>Eukaryota</taxon>
        <taxon>Viridiplantae</taxon>
        <taxon>Streptophyta</taxon>
        <taxon>Embryophyta</taxon>
        <taxon>Tracheophyta</taxon>
        <taxon>Polypodiopsida</taxon>
        <taxon>Polypodiidae</taxon>
        <taxon>Polypodiales</taxon>
        <taxon>Pteridineae</taxon>
        <taxon>Pteridaceae</taxon>
        <taxon>Parkerioideae</taxon>
        <taxon>Ceratopteris</taxon>
    </lineage>
</organism>
<dbReference type="EMBL" id="CM035410">
    <property type="protein sequence ID" value="KAH7437591.1"/>
    <property type="molecule type" value="Genomic_DNA"/>
</dbReference>
<comment type="subcellular location">
    <subcellularLocation>
        <location evidence="1 9">Golgi apparatus membrane</location>
        <topology evidence="1 9">Peripheral membrane protein</topology>
    </subcellularLocation>
</comment>
<comment type="caution">
    <text evidence="10">The sequence shown here is derived from an EMBL/GenBank/DDBJ whole genome shotgun (WGS) entry which is preliminary data.</text>
</comment>
<comment type="subunit">
    <text evidence="9">Component of the conserved oligomeric Golgi complex which is composed of eight different subunits and is required for normal Golgi morphology and localization.</text>
</comment>
<evidence type="ECO:0000256" key="3">
    <source>
        <dbReference type="ARBA" id="ARBA00020983"/>
    </source>
</evidence>
<dbReference type="EMBL" id="CM035410">
    <property type="protein sequence ID" value="KAH7437593.1"/>
    <property type="molecule type" value="Genomic_DNA"/>
</dbReference>
<dbReference type="EMBL" id="CM035410">
    <property type="protein sequence ID" value="KAH7437592.1"/>
    <property type="molecule type" value="Genomic_DNA"/>
</dbReference>
<dbReference type="SUPFAM" id="SSF74788">
    <property type="entry name" value="Cullin repeat-like"/>
    <property type="match status" value="1"/>
</dbReference>
<dbReference type="GO" id="GO:0006891">
    <property type="term" value="P:intra-Golgi vesicle-mediated transport"/>
    <property type="evidence" value="ECO:0007669"/>
    <property type="project" value="TreeGrafter"/>
</dbReference>
<dbReference type="OMA" id="QRCIHGV"/>
<keyword evidence="11" id="KW-1185">Reference proteome</keyword>
<dbReference type="InterPro" id="IPR007255">
    <property type="entry name" value="COG8"/>
</dbReference>
<gene>
    <name evidence="10" type="ORF">KP509_05G079700</name>
</gene>
<dbReference type="Pfam" id="PF04124">
    <property type="entry name" value="Dor1"/>
    <property type="match status" value="1"/>
</dbReference>
<dbReference type="PIRSF" id="PIRSF015415">
    <property type="entry name" value="COG8"/>
    <property type="match status" value="1"/>
</dbReference>
<dbReference type="PANTHER" id="PTHR21311:SF0">
    <property type="entry name" value="CONSERVED OLIGOMERIC GOLGI COMPLEX SUBUNIT 8"/>
    <property type="match status" value="1"/>
</dbReference>
<dbReference type="EMBL" id="CM035410">
    <property type="protein sequence ID" value="KAH7437596.1"/>
    <property type="molecule type" value="Genomic_DNA"/>
</dbReference>
<reference evidence="10" key="1">
    <citation type="submission" date="2021-08" db="EMBL/GenBank/DDBJ databases">
        <title>WGS assembly of Ceratopteris richardii.</title>
        <authorList>
            <person name="Marchant D.B."/>
            <person name="Chen G."/>
            <person name="Jenkins J."/>
            <person name="Shu S."/>
            <person name="Leebens-Mack J."/>
            <person name="Grimwood J."/>
            <person name="Schmutz J."/>
            <person name="Soltis P."/>
            <person name="Soltis D."/>
            <person name="Chen Z.-H."/>
        </authorList>
    </citation>
    <scope>NUCLEOTIDE SEQUENCE</scope>
    <source>
        <strain evidence="10">Whitten #5841</strain>
        <tissue evidence="10">Leaf</tissue>
    </source>
</reference>
<protein>
    <recommendedName>
        <fullName evidence="3 9">Conserved oligomeric Golgi complex subunit 8</fullName>
        <shortName evidence="9">COG complex subunit 8</shortName>
    </recommendedName>
    <alternativeName>
        <fullName evidence="8 9">Component of oligomeric Golgi complex 8</fullName>
    </alternativeName>
</protein>
<dbReference type="EMBL" id="CM035410">
    <property type="protein sequence ID" value="KAH7437595.1"/>
    <property type="molecule type" value="Genomic_DNA"/>
</dbReference>
<dbReference type="GO" id="GO:0000139">
    <property type="term" value="C:Golgi membrane"/>
    <property type="evidence" value="ECO:0007669"/>
    <property type="project" value="UniProtKB-SubCell"/>
</dbReference>
<evidence type="ECO:0000256" key="2">
    <source>
        <dbReference type="ARBA" id="ARBA00006419"/>
    </source>
</evidence>
<proteinExistence type="inferred from homology"/>
<dbReference type="InterPro" id="IPR016159">
    <property type="entry name" value="Cullin_repeat-like_dom_sf"/>
</dbReference>
<keyword evidence="7 9" id="KW-0472">Membrane</keyword>
<dbReference type="GO" id="GO:0017119">
    <property type="term" value="C:Golgi transport complex"/>
    <property type="evidence" value="ECO:0007669"/>
    <property type="project" value="UniProtKB-UniRule"/>
</dbReference>
<evidence type="ECO:0000256" key="6">
    <source>
        <dbReference type="ARBA" id="ARBA00023034"/>
    </source>
</evidence>
<evidence type="ECO:0000313" key="10">
    <source>
        <dbReference type="EMBL" id="KAH7437595.1"/>
    </source>
</evidence>
<sequence length="561" mass="63043">MDLLPVSLNNASQQAYVSELLSFSLDRLHKEPELLRVDSEKIKRQMQDLAVGHYRAFIVAAEALHSIGEEMTSVDKHLENLISEIPQLTSGCNEFVESGYQILDKRNLNQMLLTNHSIILDLLEIPQLMDTCVRNGNYDEALDLESFVSKLATMHSKLPVIQSLVADVKQITQSMLSQLLQRLRSNIQLPECLRVIGYLRRLGVFTELEMRLQFLRCRDTWLAGILDDLDQGNTYDYLKRIADCHRVHIFDVVTQYRAIFTDDTSGNEEKYDGGLLYSWAMHRITLHLAVLHALLPKISDGMSLATILEQCMYCGMSLGRVGMDLRGLLPPLFEKSIYNLFSSNMAATVENFQHVLDSHRWISLPTVGTGNRMVGNEISNENADPPYILMEHPPLGAFVNGVLAALNELRHCAPVNLKDALASELQKALQAVSDSLLRYNATCMLRENESNLFMAMCRTFIEVACPYCLSCFQRCYPGSNLIDSKDLLENLRKLVFTASFPVIHNNGLSALNNAVNNHVEVPGTANHHDAASLINREVELESNGSESFVENETSEGHITQS</sequence>
<evidence type="ECO:0000256" key="7">
    <source>
        <dbReference type="ARBA" id="ARBA00023136"/>
    </source>
</evidence>
<comment type="similarity">
    <text evidence="2 9">Belongs to the COG8 family.</text>
</comment>
<keyword evidence="4 9" id="KW-0813">Transport</keyword>
<dbReference type="InterPro" id="IPR016632">
    <property type="entry name" value="COG8_Metazoal_Plant"/>
</dbReference>
<keyword evidence="5 9" id="KW-0653">Protein transport</keyword>
<keyword evidence="6 9" id="KW-0333">Golgi apparatus</keyword>
<evidence type="ECO:0000256" key="5">
    <source>
        <dbReference type="ARBA" id="ARBA00022927"/>
    </source>
</evidence>